<dbReference type="STRING" id="757424.Hsero_3748"/>
<dbReference type="Proteomes" id="UP000000329">
    <property type="component" value="Chromosome"/>
</dbReference>
<accession>D8IRA0</accession>
<evidence type="ECO:0000313" key="1">
    <source>
        <dbReference type="EMBL" id="ADJ65226.1"/>
    </source>
</evidence>
<sequence length="70" mass="8384">MQRLARLCFVLRQLALARDPPRPMNADECRWPGCLIPLLFPCCPRRQTPQEMLQRESSAAFRYHLVRFRR</sequence>
<reference evidence="1 2" key="1">
    <citation type="submission" date="2010-04" db="EMBL/GenBank/DDBJ databases">
        <title>The genome of Herbaspirillum seropedicae SmR1, an endophytic, nitrogen-fixing, plant-growth promoting beta-Proteobacteria.</title>
        <authorList>
            <person name="Pedrosa F.O."/>
            <person name="Monteiro R.A."/>
            <person name="Wassem R."/>
            <person name="Cruz L.M."/>
            <person name="Ayub R.A."/>
            <person name="Colauto N.B."/>
            <person name="Fernandez M.A."/>
            <person name="Fungaro M.H.P."/>
            <person name="Grisard E.C."/>
            <person name="Hungria M."/>
            <person name="Madeira H.M.F."/>
            <person name="Nodari R.O."/>
            <person name="Osaku C.A."/>
            <person name="Petzl-Erler M.L."/>
            <person name="Terenzi H."/>
            <person name="Vieira L.G.E."/>
            <person name="Almeida M.I.M."/>
            <person name="Alves L.R."/>
            <person name="Arantes O.M.N."/>
            <person name="Balsanelli E."/>
            <person name="Barcellos F.G."/>
            <person name="Baura V.A."/>
            <person name="Binde D.R."/>
            <person name="Campo R.J."/>
            <person name="Chubatsu L.S."/>
            <person name="Chueire L.M.O."/>
            <person name="Ciferri R.R."/>
            <person name="Correa L.C."/>
            <person name="da Conceicao Silva J.L."/>
            <person name="Dabul A.N.G."/>
            <person name="Dambros B.P."/>
            <person name="Faoro H."/>
            <person name="Favetti A."/>
            <person name="Friedermann G."/>
            <person name="Furlaneto M.C."/>
            <person name="Gasques L.S."/>
            <person name="Gimenes C.C.T."/>
            <person name="Gioppo N.M.R."/>
            <person name="Glienke-Blanco C."/>
            <person name="Godoy L.P."/>
            <person name="Guerra M.P."/>
            <person name="Karp S."/>
            <person name="Kava-Cordeiro V."/>
            <person name="Margarido V.P."/>
            <person name="Mathioni S.M."/>
            <person name="Menck-Soares M.A."/>
            <person name="Murace N.K."/>
            <person name="Nicolas M.F."/>
            <person name="Oliveira C.E.C."/>
            <person name="Pagnan N.A.B."/>
            <person name="Pamphile J.A."/>
            <person name="Patussi E.V."/>
            <person name="Pereira L.F.P."/>
            <person name="Pereira-Ferrari L."/>
            <person name="Pinto F.G.S."/>
            <person name="Precoma C."/>
            <person name="Prioli A.J."/>
            <person name="Prioli S.M.A.P."/>
            <person name="Raittz R.T."/>
            <person name="Ramos H.J.O."/>
            <person name="Ribeiro E.M.S.F."/>
            <person name="Rigo L.U."/>
            <person name="Rocha C.L.M.S.C."/>
            <person name="Rocha S.N."/>
            <person name="Santos K."/>
            <person name="Satori D."/>
            <person name="Silva A.G."/>
            <person name="Simao R.C.G."/>
            <person name="Soares M.A.M."/>
            <person name="Souza E.M."/>
            <person name="Steffens M.B.R."/>
            <person name="Steindel M."/>
            <person name="Tadra-Sfeir M.Z."/>
            <person name="Takahashi E.K."/>
            <person name="Torres R.A."/>
            <person name="Valle J.S."/>
            <person name="Vernal J.I."/>
            <person name="Vilas-Boas L.A."/>
            <person name="Watanabe M.A.E."/>
            <person name="Weiss V.A."/>
            <person name="Yates M.A."/>
            <person name="Souza E.M."/>
        </authorList>
    </citation>
    <scope>NUCLEOTIDE SEQUENCE [LARGE SCALE GENOMIC DNA]</scope>
    <source>
        <strain evidence="1 2">SmR1</strain>
    </source>
</reference>
<dbReference type="EMBL" id="CP002039">
    <property type="protein sequence ID" value="ADJ65226.1"/>
    <property type="molecule type" value="Genomic_DNA"/>
</dbReference>
<protein>
    <submittedName>
        <fullName evidence="1">Uncharacterized protein</fullName>
    </submittedName>
</protein>
<dbReference type="HOGENOM" id="CLU_2752303_0_0_4"/>
<dbReference type="KEGG" id="hse:Hsero_3748"/>
<dbReference type="AlphaFoldDB" id="D8IRA0"/>
<name>D8IRA0_HERSS</name>
<gene>
    <name evidence="1" type="ordered locus">Hsero_3748</name>
</gene>
<organism evidence="1 2">
    <name type="scientific">Herbaspirillum seropedicae (strain SmR1)</name>
    <dbReference type="NCBI Taxonomy" id="757424"/>
    <lineage>
        <taxon>Bacteria</taxon>
        <taxon>Pseudomonadati</taxon>
        <taxon>Pseudomonadota</taxon>
        <taxon>Betaproteobacteria</taxon>
        <taxon>Burkholderiales</taxon>
        <taxon>Oxalobacteraceae</taxon>
        <taxon>Herbaspirillum</taxon>
    </lineage>
</organism>
<proteinExistence type="predicted"/>
<keyword evidence="2" id="KW-1185">Reference proteome</keyword>
<evidence type="ECO:0000313" key="2">
    <source>
        <dbReference type="Proteomes" id="UP000000329"/>
    </source>
</evidence>